<keyword evidence="5" id="KW-0175">Coiled coil</keyword>
<reference evidence="9" key="1">
    <citation type="submission" date="2021-11" db="EMBL/GenBank/DDBJ databases">
        <authorList>
            <person name="Rodrigo-Torres L."/>
            <person name="Arahal R. D."/>
            <person name="Lucena T."/>
        </authorList>
    </citation>
    <scope>NUCLEOTIDE SEQUENCE</scope>
    <source>
        <strain evidence="9">CECT 7928</strain>
    </source>
</reference>
<dbReference type="Pfam" id="PF17201">
    <property type="entry name" value="Cache_3-Cache_2"/>
    <property type="match status" value="1"/>
</dbReference>
<feature type="domain" description="Methyl-accepting transducer" evidence="7">
    <location>
        <begin position="409"/>
        <end position="645"/>
    </location>
</feature>
<keyword evidence="6" id="KW-0472">Membrane</keyword>
<dbReference type="InterPro" id="IPR003660">
    <property type="entry name" value="HAMP_dom"/>
</dbReference>
<protein>
    <recommendedName>
        <fullName evidence="11">Methyl-accepting chemotaxis protein</fullName>
    </recommendedName>
</protein>
<dbReference type="InterPro" id="IPR033462">
    <property type="entry name" value="Cache_3-Cache_2"/>
</dbReference>
<dbReference type="Gene3D" id="3.30.450.20">
    <property type="entry name" value="PAS domain"/>
    <property type="match status" value="1"/>
</dbReference>
<dbReference type="PANTHER" id="PTHR32089">
    <property type="entry name" value="METHYL-ACCEPTING CHEMOTAXIS PROTEIN MCPB"/>
    <property type="match status" value="1"/>
</dbReference>
<dbReference type="Pfam" id="PF00015">
    <property type="entry name" value="MCPsignal"/>
    <property type="match status" value="1"/>
</dbReference>
<dbReference type="SMART" id="SM00283">
    <property type="entry name" value="MA"/>
    <property type="match status" value="1"/>
</dbReference>
<evidence type="ECO:0000259" key="8">
    <source>
        <dbReference type="PROSITE" id="PS50885"/>
    </source>
</evidence>
<feature type="transmembrane region" description="Helical" evidence="6">
    <location>
        <begin position="325"/>
        <end position="348"/>
    </location>
</feature>
<dbReference type="Gene3D" id="1.10.287.950">
    <property type="entry name" value="Methyl-accepting chemotaxis protein"/>
    <property type="match status" value="1"/>
</dbReference>
<dbReference type="Proteomes" id="UP000838748">
    <property type="component" value="Unassembled WGS sequence"/>
</dbReference>
<organism evidence="9 10">
    <name type="scientific">Vibrio marisflavi CECT 7928</name>
    <dbReference type="NCBI Taxonomy" id="634439"/>
    <lineage>
        <taxon>Bacteria</taxon>
        <taxon>Pseudomonadati</taxon>
        <taxon>Pseudomonadota</taxon>
        <taxon>Gammaproteobacteria</taxon>
        <taxon>Vibrionales</taxon>
        <taxon>Vibrionaceae</taxon>
        <taxon>Vibrio</taxon>
    </lineage>
</organism>
<dbReference type="RefSeq" id="WP_237359786.1">
    <property type="nucleotide sequence ID" value="NZ_CAKLDM010000001.1"/>
</dbReference>
<dbReference type="CDD" id="cd11386">
    <property type="entry name" value="MCP_signal"/>
    <property type="match status" value="1"/>
</dbReference>
<name>A0ABN8E0V0_9VIBR</name>
<dbReference type="EMBL" id="CAKLDM010000001">
    <property type="protein sequence ID" value="CAH0536362.1"/>
    <property type="molecule type" value="Genomic_DNA"/>
</dbReference>
<evidence type="ECO:0000313" key="9">
    <source>
        <dbReference type="EMBL" id="CAH0536362.1"/>
    </source>
</evidence>
<evidence type="ECO:0000256" key="1">
    <source>
        <dbReference type="ARBA" id="ARBA00004533"/>
    </source>
</evidence>
<keyword evidence="6" id="KW-0812">Transmembrane</keyword>
<feature type="coiled-coil region" evidence="5">
    <location>
        <begin position="648"/>
        <end position="675"/>
    </location>
</feature>
<gene>
    <name evidence="9" type="ORF">VMF7928_00375</name>
</gene>
<dbReference type="CDD" id="cd12912">
    <property type="entry name" value="PDC2_MCP_like"/>
    <property type="match status" value="1"/>
</dbReference>
<feature type="transmembrane region" description="Helical" evidence="6">
    <location>
        <begin position="12"/>
        <end position="34"/>
    </location>
</feature>
<keyword evidence="6" id="KW-1133">Transmembrane helix</keyword>
<dbReference type="SUPFAM" id="SSF103190">
    <property type="entry name" value="Sensory domain-like"/>
    <property type="match status" value="1"/>
</dbReference>
<evidence type="ECO:0000256" key="2">
    <source>
        <dbReference type="ARBA" id="ARBA00023224"/>
    </source>
</evidence>
<dbReference type="PROSITE" id="PS50885">
    <property type="entry name" value="HAMP"/>
    <property type="match status" value="1"/>
</dbReference>
<accession>A0ABN8E0V0</accession>
<dbReference type="InterPro" id="IPR029151">
    <property type="entry name" value="Sensor-like_sf"/>
</dbReference>
<sequence>MLDRLKNASVAIQLKFVIALCLFFAFSGIAALVYNNAYSLLLDKTLASHQSKIEALAETIAGQFNAYLETAKVLDSAYKNGYLAGVYQEDYTVDFMGKSVQNLTQYGESLINDTKLVDSFTRDTGSVASLYAPIGSDWIVVSSSLKDPSGKRNLGAKLTPEHPGYKAISNGEEYYNNVTLFGKRYITYYAPIKSATGKIIAITFVGLPIEKATQDLFASLGNIKWGDTGYTIVVDNDENHRGYFLLHPDQSIRDKRIQDVTDSAGNKPFGRIFESQSGLIQYPYKYPGQNNSAEKYLVFTEVPGWNWKLLGGTFIEEVTKESATLLRLIIIAAAVVGITALVLLSIYLSKTLKPLETLNQFVQRLAKGEVSIEIPKGPNNTKNEITSLGNGIADMAQQLQELVAQISSTSDVVSEQSQSVATDAKFNLQQADSQQSKVERVVSSIDLMTSSAKSISEQVDTIVENVRLANKDSQSGLDMVENMSQGMSTLNENLAQSSDAIHQVESDSEGIQNVTKMIDEIAEQTNLLALNAAIEAARAGEQGRGFAVVADEVRTLAQRTQNSVKDVVTIIEQLKASTSSSVELMSQSQNNATEVVEKAQRVGEALKAIANQVHSISDQAETILTTSGEQASTAEEVAKDTQQISELNRKSRETIAQTANSAQDLEQQASDLKQKVGFFH</sequence>
<evidence type="ECO:0000259" key="7">
    <source>
        <dbReference type="PROSITE" id="PS50111"/>
    </source>
</evidence>
<evidence type="ECO:0008006" key="11">
    <source>
        <dbReference type="Google" id="ProtNLM"/>
    </source>
</evidence>
<evidence type="ECO:0000256" key="5">
    <source>
        <dbReference type="SAM" id="Coils"/>
    </source>
</evidence>
<evidence type="ECO:0000256" key="4">
    <source>
        <dbReference type="PROSITE-ProRule" id="PRU00284"/>
    </source>
</evidence>
<evidence type="ECO:0000256" key="6">
    <source>
        <dbReference type="SAM" id="Phobius"/>
    </source>
</evidence>
<dbReference type="PROSITE" id="PS50111">
    <property type="entry name" value="CHEMOTAXIS_TRANSDUC_2"/>
    <property type="match status" value="1"/>
</dbReference>
<keyword evidence="10" id="KW-1185">Reference proteome</keyword>
<dbReference type="PANTHER" id="PTHR32089:SF112">
    <property type="entry name" value="LYSOZYME-LIKE PROTEIN-RELATED"/>
    <property type="match status" value="1"/>
</dbReference>
<comment type="subcellular location">
    <subcellularLocation>
        <location evidence="1">Cell inner membrane</location>
    </subcellularLocation>
</comment>
<feature type="domain" description="HAMP" evidence="8">
    <location>
        <begin position="349"/>
        <end position="404"/>
    </location>
</feature>
<dbReference type="SMART" id="SM00304">
    <property type="entry name" value="HAMP"/>
    <property type="match status" value="1"/>
</dbReference>
<dbReference type="SUPFAM" id="SSF58104">
    <property type="entry name" value="Methyl-accepting chemotaxis protein (MCP) signaling domain"/>
    <property type="match status" value="1"/>
</dbReference>
<comment type="caution">
    <text evidence="9">The sequence shown here is derived from an EMBL/GenBank/DDBJ whole genome shotgun (WGS) entry which is preliminary data.</text>
</comment>
<proteinExistence type="inferred from homology"/>
<evidence type="ECO:0000313" key="10">
    <source>
        <dbReference type="Proteomes" id="UP000838748"/>
    </source>
</evidence>
<evidence type="ECO:0000256" key="3">
    <source>
        <dbReference type="ARBA" id="ARBA00029447"/>
    </source>
</evidence>
<dbReference type="InterPro" id="IPR004089">
    <property type="entry name" value="MCPsignal_dom"/>
</dbReference>
<dbReference type="CDD" id="cd06225">
    <property type="entry name" value="HAMP"/>
    <property type="match status" value="1"/>
</dbReference>
<keyword evidence="2 4" id="KW-0807">Transducer</keyword>
<comment type="similarity">
    <text evidence="3">Belongs to the methyl-accepting chemotaxis (MCP) protein family.</text>
</comment>